<evidence type="ECO:0000256" key="2">
    <source>
        <dbReference type="ARBA" id="ARBA00006434"/>
    </source>
</evidence>
<dbReference type="InterPro" id="IPR038377">
    <property type="entry name" value="Na/Glc_symporter_sf"/>
</dbReference>
<feature type="transmembrane region" description="Helical" evidence="8">
    <location>
        <begin position="450"/>
        <end position="468"/>
    </location>
</feature>
<evidence type="ECO:0000313" key="10">
    <source>
        <dbReference type="Proteomes" id="UP001301350"/>
    </source>
</evidence>
<feature type="transmembrane region" description="Helical" evidence="8">
    <location>
        <begin position="488"/>
        <end position="513"/>
    </location>
</feature>
<accession>A0AAV9J088</accession>
<keyword evidence="10" id="KW-1185">Reference proteome</keyword>
<sequence length="679" mass="72318">MATTGGTVALQLSDWVCVSVYFGALAGAVLLATTLQRRRARAPANDVAESDGYFLAGRSTTFFGVGASLFMSNIGSEHFVALAAAGATSGLAVSAFEWMACVFVGVVLGRLFVPLYLRARLHTVPQFLQVRYSVACRRYHSVAVLLMAVLTKISATLYSGAIVLRVLLGWPVWLSLLLLLLLTALYTILGGLQAVIFTEILQAVVLLAGGLALSVLSLRSVGGFSGLGRILAADQRRPMLNVLQWPSATRSWVEYPWPGLLFGLPALELFYWCTDQVVVQRVFAAKSETHAQGGCLLCGFLKTLVPFMMVVPGLCARVLFAEVVDAPNTAYPTAVARLLPHGLLGLMVSAMLAALMSSLASTFNSTATIVAYDFVRDCCARRALPDKTLVLIGRLTTVALCGVAIAWIPVVDHMGEELYYYIQSVISFVAPPIAVVFLLGVLWQRATATAAFTTLALGGAVGLTRFVGETVLRLTGASPPLGKLGALFFTSNFLYFAIFSWMSAMLLMVALSLCTAAPTPSQLALLFGGEAAGRSADTKALLRRQRASTARYGGVEREEHGTAKRPAAAVVVMEAGESDGESVEEGDDGMGTWGGNRMHSDDDEAVEEESSDGVADIVERAARSLPAVEPAAGPSQPPMGASSSMPALRPSRFQWTTIVLDALTLILVAQVVALFIRFR</sequence>
<evidence type="ECO:0000256" key="3">
    <source>
        <dbReference type="ARBA" id="ARBA00022692"/>
    </source>
</evidence>
<comment type="caution">
    <text evidence="9">The sequence shown here is derived from an EMBL/GenBank/DDBJ whole genome shotgun (WGS) entry which is preliminary data.</text>
</comment>
<feature type="transmembrane region" description="Helical" evidence="8">
    <location>
        <begin position="196"/>
        <end position="218"/>
    </location>
</feature>
<feature type="compositionally biased region" description="Acidic residues" evidence="7">
    <location>
        <begin position="576"/>
        <end position="588"/>
    </location>
</feature>
<evidence type="ECO:0000256" key="1">
    <source>
        <dbReference type="ARBA" id="ARBA00004141"/>
    </source>
</evidence>
<dbReference type="Gene3D" id="1.20.1730.10">
    <property type="entry name" value="Sodium/glucose cotransporter"/>
    <property type="match status" value="1"/>
</dbReference>
<feature type="transmembrane region" description="Helical" evidence="8">
    <location>
        <begin position="53"/>
        <end position="75"/>
    </location>
</feature>
<name>A0AAV9J088_CYACA</name>
<dbReference type="EMBL" id="JANCYW010000014">
    <property type="protein sequence ID" value="KAK4537735.1"/>
    <property type="molecule type" value="Genomic_DNA"/>
</dbReference>
<keyword evidence="4 8" id="KW-1133">Transmembrane helix</keyword>
<dbReference type="Pfam" id="PF00474">
    <property type="entry name" value="SSF"/>
    <property type="match status" value="1"/>
</dbReference>
<feature type="region of interest" description="Disordered" evidence="7">
    <location>
        <begin position="627"/>
        <end position="646"/>
    </location>
</feature>
<keyword evidence="3 8" id="KW-0812">Transmembrane</keyword>
<feature type="transmembrane region" description="Helical" evidence="8">
    <location>
        <begin position="420"/>
        <end position="443"/>
    </location>
</feature>
<evidence type="ECO:0000313" key="9">
    <source>
        <dbReference type="EMBL" id="KAK4537735.1"/>
    </source>
</evidence>
<evidence type="ECO:0000256" key="6">
    <source>
        <dbReference type="RuleBase" id="RU362091"/>
    </source>
</evidence>
<evidence type="ECO:0000256" key="4">
    <source>
        <dbReference type="ARBA" id="ARBA00022989"/>
    </source>
</evidence>
<feature type="region of interest" description="Disordered" evidence="7">
    <location>
        <begin position="575"/>
        <end position="604"/>
    </location>
</feature>
<evidence type="ECO:0000256" key="5">
    <source>
        <dbReference type="ARBA" id="ARBA00023136"/>
    </source>
</evidence>
<dbReference type="Proteomes" id="UP001301350">
    <property type="component" value="Unassembled WGS sequence"/>
</dbReference>
<feature type="transmembrane region" description="Helical" evidence="8">
    <location>
        <begin position="12"/>
        <end position="32"/>
    </location>
</feature>
<dbReference type="NCBIfam" id="TIGR00813">
    <property type="entry name" value="sss"/>
    <property type="match status" value="1"/>
</dbReference>
<reference evidence="9 10" key="1">
    <citation type="submission" date="2022-07" db="EMBL/GenBank/DDBJ databases">
        <title>Genome-wide signatures of adaptation to extreme environments.</title>
        <authorList>
            <person name="Cho C.H."/>
            <person name="Yoon H.S."/>
        </authorList>
    </citation>
    <scope>NUCLEOTIDE SEQUENCE [LARGE SCALE GENOMIC DNA]</scope>
    <source>
        <strain evidence="9 10">DBV 063 E5</strain>
    </source>
</reference>
<feature type="transmembrane region" description="Helical" evidence="8">
    <location>
        <begin position="170"/>
        <end position="189"/>
    </location>
</feature>
<dbReference type="InterPro" id="IPR001734">
    <property type="entry name" value="Na/solute_symporter"/>
</dbReference>
<feature type="transmembrane region" description="Helical" evidence="8">
    <location>
        <begin position="334"/>
        <end position="355"/>
    </location>
</feature>
<comment type="subcellular location">
    <subcellularLocation>
        <location evidence="1">Membrane</location>
        <topology evidence="1">Multi-pass membrane protein</topology>
    </subcellularLocation>
</comment>
<dbReference type="PANTHER" id="PTHR11819:SF195">
    <property type="entry name" value="SODIUM_GLUCOSE COTRANSPORTER 4"/>
    <property type="match status" value="1"/>
</dbReference>
<feature type="transmembrane region" description="Helical" evidence="8">
    <location>
        <begin position="95"/>
        <end position="117"/>
    </location>
</feature>
<feature type="transmembrane region" description="Helical" evidence="8">
    <location>
        <begin position="389"/>
        <end position="408"/>
    </location>
</feature>
<keyword evidence="5 8" id="KW-0472">Membrane</keyword>
<evidence type="ECO:0000256" key="7">
    <source>
        <dbReference type="SAM" id="MobiDB-lite"/>
    </source>
</evidence>
<dbReference type="GO" id="GO:0005886">
    <property type="term" value="C:plasma membrane"/>
    <property type="evidence" value="ECO:0007669"/>
    <property type="project" value="TreeGrafter"/>
</dbReference>
<feature type="transmembrane region" description="Helical" evidence="8">
    <location>
        <begin position="655"/>
        <end position="676"/>
    </location>
</feature>
<dbReference type="AlphaFoldDB" id="A0AAV9J088"/>
<dbReference type="PROSITE" id="PS50283">
    <property type="entry name" value="NA_SOLUT_SYMP_3"/>
    <property type="match status" value="1"/>
</dbReference>
<gene>
    <name evidence="9" type="ORF">CDCA_CDCA14G3760</name>
</gene>
<organism evidence="9 10">
    <name type="scientific">Cyanidium caldarium</name>
    <name type="common">Red alga</name>
    <dbReference type="NCBI Taxonomy" id="2771"/>
    <lineage>
        <taxon>Eukaryota</taxon>
        <taxon>Rhodophyta</taxon>
        <taxon>Bangiophyceae</taxon>
        <taxon>Cyanidiales</taxon>
        <taxon>Cyanidiaceae</taxon>
        <taxon>Cyanidium</taxon>
    </lineage>
</organism>
<feature type="transmembrane region" description="Helical" evidence="8">
    <location>
        <begin position="138"/>
        <end position="164"/>
    </location>
</feature>
<comment type="similarity">
    <text evidence="2 6">Belongs to the sodium:solute symporter (SSF) (TC 2.A.21) family.</text>
</comment>
<evidence type="ECO:0000256" key="8">
    <source>
        <dbReference type="SAM" id="Phobius"/>
    </source>
</evidence>
<dbReference type="GO" id="GO:0005412">
    <property type="term" value="F:D-glucose:sodium symporter activity"/>
    <property type="evidence" value="ECO:0007669"/>
    <property type="project" value="TreeGrafter"/>
</dbReference>
<proteinExistence type="inferred from homology"/>
<protein>
    <submittedName>
        <fullName evidence="9">Uncharacterized protein</fullName>
    </submittedName>
</protein>
<feature type="transmembrane region" description="Helical" evidence="8">
    <location>
        <begin position="294"/>
        <end position="314"/>
    </location>
</feature>
<dbReference type="PANTHER" id="PTHR11819">
    <property type="entry name" value="SOLUTE CARRIER FAMILY 5"/>
    <property type="match status" value="1"/>
</dbReference>
<feature type="transmembrane region" description="Helical" evidence="8">
    <location>
        <begin position="255"/>
        <end position="273"/>
    </location>
</feature>